<dbReference type="InterPro" id="IPR002903">
    <property type="entry name" value="RsmH"/>
</dbReference>
<keyword evidence="2 6" id="KW-0698">rRNA processing</keyword>
<evidence type="ECO:0000256" key="5">
    <source>
        <dbReference type="ARBA" id="ARBA00022691"/>
    </source>
</evidence>
<evidence type="ECO:0000313" key="8">
    <source>
        <dbReference type="EMBL" id="MFL2028697.1"/>
    </source>
</evidence>
<dbReference type="InterPro" id="IPR029063">
    <property type="entry name" value="SAM-dependent_MTases_sf"/>
</dbReference>
<dbReference type="Gene3D" id="3.40.50.150">
    <property type="entry name" value="Vaccinia Virus protein VP39"/>
    <property type="match status" value="1"/>
</dbReference>
<feature type="binding site" evidence="6">
    <location>
        <position position="104"/>
    </location>
    <ligand>
        <name>S-adenosyl-L-methionine</name>
        <dbReference type="ChEBI" id="CHEBI:59789"/>
    </ligand>
</feature>
<dbReference type="RefSeq" id="WP_407137020.1">
    <property type="nucleotide sequence ID" value="NZ_JBGQPK010000008.1"/>
</dbReference>
<dbReference type="SUPFAM" id="SSF81799">
    <property type="entry name" value="Putative methyltransferase TM0872, insert domain"/>
    <property type="match status" value="1"/>
</dbReference>
<dbReference type="Gene3D" id="1.10.150.170">
    <property type="entry name" value="Putative methyltransferase TM0872, insert domain"/>
    <property type="match status" value="1"/>
</dbReference>
<name>A0ABW8U9Y7_9LACO</name>
<organism evidence="8 9">
    <name type="scientific">Loigolactobacillus zhaoyuanensis</name>
    <dbReference type="NCBI Taxonomy" id="2486017"/>
    <lineage>
        <taxon>Bacteria</taxon>
        <taxon>Bacillati</taxon>
        <taxon>Bacillota</taxon>
        <taxon>Bacilli</taxon>
        <taxon>Lactobacillales</taxon>
        <taxon>Lactobacillaceae</taxon>
        <taxon>Loigolactobacillus</taxon>
    </lineage>
</organism>
<proteinExistence type="inferred from homology"/>
<keyword evidence="3 6" id="KW-0489">Methyltransferase</keyword>
<dbReference type="EC" id="2.1.1.199" evidence="6"/>
<evidence type="ECO:0000256" key="3">
    <source>
        <dbReference type="ARBA" id="ARBA00022603"/>
    </source>
</evidence>
<accession>A0ABW8U9Y7</accession>
<feature type="binding site" evidence="6">
    <location>
        <begin position="34"/>
        <end position="36"/>
    </location>
    <ligand>
        <name>S-adenosyl-L-methionine</name>
        <dbReference type="ChEBI" id="CHEBI:59789"/>
    </ligand>
</feature>
<sequence length="316" mass="34869">MTVFKHQTVLLSETVDSLQVKPDGIYVDATLGGGGHSALLLSHLTGDGHLYAFDQDQTAIDNGKQRLRAEHDAGKVSFIKANFRDLKAELAQRGVSQIDGILYDLGVSSPQFDEAARGFSYKLDAPLDMRMDRTATLTARTIVNEWPYADLERILYRYGEDKFAKRVARSIERARAVTPIETTLQLAEIIKSAIPAAARRKGGHPAKRSFQALRITVNDELGAAEASLESAISLLALGGRISVISFHSLEDRVVKTIYREHARVPEIPHGLPIQGSGELPELKIITKKPIEPTAAEVDENRRSRSARLRVAEKQKL</sequence>
<dbReference type="EMBL" id="JBGQPK010000008">
    <property type="protein sequence ID" value="MFL2028697.1"/>
    <property type="molecule type" value="Genomic_DNA"/>
</dbReference>
<feature type="binding site" evidence="6">
    <location>
        <position position="54"/>
    </location>
    <ligand>
        <name>S-adenosyl-L-methionine</name>
        <dbReference type="ChEBI" id="CHEBI:59789"/>
    </ligand>
</feature>
<dbReference type="GO" id="GO:0032259">
    <property type="term" value="P:methylation"/>
    <property type="evidence" value="ECO:0007669"/>
    <property type="project" value="UniProtKB-KW"/>
</dbReference>
<evidence type="ECO:0000256" key="6">
    <source>
        <dbReference type="HAMAP-Rule" id="MF_01007"/>
    </source>
</evidence>
<comment type="function">
    <text evidence="6">Specifically methylates the N4 position of cytidine in position 1402 (C1402) of 16S rRNA.</text>
</comment>
<comment type="caution">
    <text evidence="8">The sequence shown here is derived from an EMBL/GenBank/DDBJ whole genome shotgun (WGS) entry which is preliminary data.</text>
</comment>
<protein>
    <recommendedName>
        <fullName evidence="6">Ribosomal RNA small subunit methyltransferase H</fullName>
        <ecNumber evidence="6">2.1.1.199</ecNumber>
    </recommendedName>
    <alternativeName>
        <fullName evidence="6">16S rRNA m(4)C1402 methyltransferase</fullName>
    </alternativeName>
    <alternativeName>
        <fullName evidence="6">rRNA (cytosine-N(4)-)-methyltransferase RsmH</fullName>
    </alternativeName>
</protein>
<comment type="similarity">
    <text evidence="1 6">Belongs to the methyltransferase superfamily. RsmH family.</text>
</comment>
<dbReference type="SUPFAM" id="SSF53335">
    <property type="entry name" value="S-adenosyl-L-methionine-dependent methyltransferases"/>
    <property type="match status" value="1"/>
</dbReference>
<evidence type="ECO:0000256" key="7">
    <source>
        <dbReference type="SAM" id="MobiDB-lite"/>
    </source>
</evidence>
<keyword evidence="4 6" id="KW-0808">Transferase</keyword>
<dbReference type="Pfam" id="PF01795">
    <property type="entry name" value="Methyltransf_5"/>
    <property type="match status" value="1"/>
</dbReference>
<dbReference type="Proteomes" id="UP001625389">
    <property type="component" value="Unassembled WGS sequence"/>
</dbReference>
<evidence type="ECO:0000256" key="1">
    <source>
        <dbReference type="ARBA" id="ARBA00010396"/>
    </source>
</evidence>
<evidence type="ECO:0000256" key="2">
    <source>
        <dbReference type="ARBA" id="ARBA00022552"/>
    </source>
</evidence>
<comment type="subcellular location">
    <subcellularLocation>
        <location evidence="6">Cytoplasm</location>
    </subcellularLocation>
</comment>
<dbReference type="GO" id="GO:0008168">
    <property type="term" value="F:methyltransferase activity"/>
    <property type="evidence" value="ECO:0007669"/>
    <property type="project" value="UniProtKB-KW"/>
</dbReference>
<comment type="catalytic activity">
    <reaction evidence="6">
        <text>cytidine(1402) in 16S rRNA + S-adenosyl-L-methionine = N(4)-methylcytidine(1402) in 16S rRNA + S-adenosyl-L-homocysteine + H(+)</text>
        <dbReference type="Rhea" id="RHEA:42928"/>
        <dbReference type="Rhea" id="RHEA-COMP:10286"/>
        <dbReference type="Rhea" id="RHEA-COMP:10287"/>
        <dbReference type="ChEBI" id="CHEBI:15378"/>
        <dbReference type="ChEBI" id="CHEBI:57856"/>
        <dbReference type="ChEBI" id="CHEBI:59789"/>
        <dbReference type="ChEBI" id="CHEBI:74506"/>
        <dbReference type="ChEBI" id="CHEBI:82748"/>
        <dbReference type="EC" id="2.1.1.199"/>
    </reaction>
</comment>
<dbReference type="PANTHER" id="PTHR11265">
    <property type="entry name" value="S-ADENOSYL-METHYLTRANSFERASE MRAW"/>
    <property type="match status" value="1"/>
</dbReference>
<reference evidence="8 9" key="1">
    <citation type="submission" date="2024-08" db="EMBL/GenBank/DDBJ databases">
        <authorList>
            <person name="Arias E."/>
        </authorList>
    </citation>
    <scope>NUCLEOTIDE SEQUENCE [LARGE SCALE GENOMIC DNA]</scope>
    <source>
        <strain evidence="8 9">FAM 25317</strain>
    </source>
</reference>
<dbReference type="PANTHER" id="PTHR11265:SF0">
    <property type="entry name" value="12S RRNA N4-METHYLCYTIDINE METHYLTRANSFERASE"/>
    <property type="match status" value="1"/>
</dbReference>
<feature type="binding site" evidence="6">
    <location>
        <position position="83"/>
    </location>
    <ligand>
        <name>S-adenosyl-L-methionine</name>
        <dbReference type="ChEBI" id="CHEBI:59789"/>
    </ligand>
</feature>
<keyword evidence="5 6" id="KW-0949">S-adenosyl-L-methionine</keyword>
<dbReference type="InterPro" id="IPR023397">
    <property type="entry name" value="SAM-dep_MeTrfase_MraW_recog"/>
</dbReference>
<dbReference type="NCBIfam" id="TIGR00006">
    <property type="entry name" value="16S rRNA (cytosine(1402)-N(4))-methyltransferase RsmH"/>
    <property type="match status" value="1"/>
</dbReference>
<keyword evidence="9" id="KW-1185">Reference proteome</keyword>
<evidence type="ECO:0000256" key="4">
    <source>
        <dbReference type="ARBA" id="ARBA00022679"/>
    </source>
</evidence>
<evidence type="ECO:0000313" key="9">
    <source>
        <dbReference type="Proteomes" id="UP001625389"/>
    </source>
</evidence>
<feature type="region of interest" description="Disordered" evidence="7">
    <location>
        <begin position="295"/>
        <end position="316"/>
    </location>
</feature>
<gene>
    <name evidence="6 8" type="primary">rsmH</name>
    <name evidence="8" type="ORF">ACEN34_03605</name>
</gene>
<keyword evidence="6" id="KW-0963">Cytoplasm</keyword>
<feature type="binding site" evidence="6">
    <location>
        <position position="111"/>
    </location>
    <ligand>
        <name>S-adenosyl-L-methionine</name>
        <dbReference type="ChEBI" id="CHEBI:59789"/>
    </ligand>
</feature>
<dbReference type="PIRSF" id="PIRSF004486">
    <property type="entry name" value="MraW"/>
    <property type="match status" value="1"/>
</dbReference>
<dbReference type="HAMAP" id="MF_01007">
    <property type="entry name" value="16SrRNA_methyltr_H"/>
    <property type="match status" value="1"/>
</dbReference>